<reference evidence="2" key="1">
    <citation type="journal article" date="2020" name="Microb. Genom.">
        <title>Genetic diversity of clinical and environmental Mucorales isolates obtained from an investigation of mucormycosis cases among solid organ transplant recipients.</title>
        <authorList>
            <person name="Nguyen M.H."/>
            <person name="Kaul D."/>
            <person name="Muto C."/>
            <person name="Cheng S.J."/>
            <person name="Richter R.A."/>
            <person name="Bruno V.M."/>
            <person name="Liu G."/>
            <person name="Beyhan S."/>
            <person name="Sundermann A.J."/>
            <person name="Mounaud S."/>
            <person name="Pasculle A.W."/>
            <person name="Nierman W.C."/>
            <person name="Driscoll E."/>
            <person name="Cumbie R."/>
            <person name="Clancy C.J."/>
            <person name="Dupont C.L."/>
        </authorList>
    </citation>
    <scope>NUCLEOTIDE SEQUENCE</scope>
    <source>
        <strain evidence="2">GL16</strain>
    </source>
</reference>
<feature type="region of interest" description="Disordered" evidence="1">
    <location>
        <begin position="338"/>
        <end position="362"/>
    </location>
</feature>
<protein>
    <submittedName>
        <fullName evidence="2">Uncharacterized protein</fullName>
    </submittedName>
</protein>
<dbReference type="EMBL" id="JAANIT010000989">
    <property type="protein sequence ID" value="KAG1542993.1"/>
    <property type="molecule type" value="Genomic_DNA"/>
</dbReference>
<evidence type="ECO:0000313" key="2">
    <source>
        <dbReference type="EMBL" id="KAG1542993.1"/>
    </source>
</evidence>
<sequence length="417" mass="48105">MIVNDIHNELAPVREEQYLSEDMARKCSLSSISSPIVDIQGQAVTSDILVALLDRPAEMKQLVSRNSQFYEAMQRYVTETQGEHTWKRFQDILYKPREKLPDRAWISRISHYLVHNSVLFSKFKEIVGYAEDIPETVSPPFHYRLSASSSTGSSATSHRRSRRLSNKSFDFDLTEDDSIIEEEAPEVPEGMFTNEEQFYQQTALSGQPRRRRSSCHDIYSEPHPTFVESKIDEVDEAEVENNDESDHLSELLDDNDDDNDDDDDDDTNNEVNLQNVNDRRREQSSNGMDFVKLRDHPEIQADLPKTHPAFFRKAKQLLSLAPSSRRFSATMRRNSILEDDMPSSPMTEMDEPRLQTCSDSDEEEKHGDLVRLICRTRRQQPDDIAWFNDIMEALSGWPELVDGLNDIANEVLNGNRR</sequence>
<evidence type="ECO:0000313" key="3">
    <source>
        <dbReference type="Proteomes" id="UP000717996"/>
    </source>
</evidence>
<feature type="compositionally biased region" description="Acidic residues" evidence="1">
    <location>
        <begin position="251"/>
        <end position="268"/>
    </location>
</feature>
<proteinExistence type="predicted"/>
<evidence type="ECO:0000256" key="1">
    <source>
        <dbReference type="SAM" id="MobiDB-lite"/>
    </source>
</evidence>
<dbReference type="Proteomes" id="UP000717996">
    <property type="component" value="Unassembled WGS sequence"/>
</dbReference>
<gene>
    <name evidence="2" type="ORF">G6F51_006940</name>
</gene>
<name>A0A9P6Y9X5_RHIOR</name>
<comment type="caution">
    <text evidence="2">The sequence shown here is derived from an EMBL/GenBank/DDBJ whole genome shotgun (WGS) entry which is preliminary data.</text>
</comment>
<dbReference type="OrthoDB" id="5279943at2759"/>
<dbReference type="OMA" id="THASYFR"/>
<feature type="region of interest" description="Disordered" evidence="1">
    <location>
        <begin position="201"/>
        <end position="287"/>
    </location>
</feature>
<accession>A0A9P6Y9X5</accession>
<feature type="compositionally biased region" description="Acidic residues" evidence="1">
    <location>
        <begin position="233"/>
        <end position="243"/>
    </location>
</feature>
<organism evidence="2 3">
    <name type="scientific">Rhizopus oryzae</name>
    <name type="common">Mucormycosis agent</name>
    <name type="synonym">Rhizopus arrhizus var. delemar</name>
    <dbReference type="NCBI Taxonomy" id="64495"/>
    <lineage>
        <taxon>Eukaryota</taxon>
        <taxon>Fungi</taxon>
        <taxon>Fungi incertae sedis</taxon>
        <taxon>Mucoromycota</taxon>
        <taxon>Mucoromycotina</taxon>
        <taxon>Mucoromycetes</taxon>
        <taxon>Mucorales</taxon>
        <taxon>Mucorineae</taxon>
        <taxon>Rhizopodaceae</taxon>
        <taxon>Rhizopus</taxon>
    </lineage>
</organism>
<dbReference type="AlphaFoldDB" id="A0A9P6Y9X5"/>